<protein>
    <recommendedName>
        <fullName evidence="3">NPCBM-associated, NEW3 domain of alpha-galactosidase</fullName>
    </recommendedName>
</protein>
<reference evidence="1 2" key="1">
    <citation type="submission" date="2014-07" db="EMBL/GenBank/DDBJ databases">
        <title>Methanogenic archaea and the global carbon cycle.</title>
        <authorList>
            <person name="Henriksen J.R."/>
            <person name="Luke J."/>
            <person name="Reinhart S."/>
            <person name="Benedict M.N."/>
            <person name="Youngblut N.D."/>
            <person name="Metcalf M.E."/>
            <person name="Whitaker R.J."/>
            <person name="Metcalf W.W."/>
        </authorList>
    </citation>
    <scope>NUCLEOTIDE SEQUENCE [LARGE SCALE GENOMIC DNA]</scope>
    <source>
        <strain evidence="1 2">HB-1</strain>
    </source>
</reference>
<proteinExistence type="predicted"/>
<keyword evidence="2" id="KW-1185">Reference proteome</keyword>
<evidence type="ECO:0000313" key="2">
    <source>
        <dbReference type="Proteomes" id="UP000033101"/>
    </source>
</evidence>
<dbReference type="KEGG" id="mhor:MSHOH_3355"/>
<gene>
    <name evidence="1" type="ORF">MSHOH_3355</name>
</gene>
<evidence type="ECO:0000313" key="1">
    <source>
        <dbReference type="EMBL" id="AKB79838.1"/>
    </source>
</evidence>
<evidence type="ECO:0008006" key="3">
    <source>
        <dbReference type="Google" id="ProtNLM"/>
    </source>
</evidence>
<name>A0A0E3SIK1_9EURY</name>
<sequence>MSIEPLVIKEFNEQDISVNVLNNNSTRAIDSVSVSSFDPFTIVGPSSQVNIPAESKAALSFRVMAPSFDKVENPLMLTLSYASGIDEEEKPIIRTKVVPVQTVILPDAKLQFVGFAEGMDKLRASPPVSTWEAKKGENVTVKFSVKNHGQTTIAGESMYVVVDMENKLIGNNSTVNITEAMAKGGTSYTRGTELPIMKDAPNGETNVYVNLMKGDYLLDSQTLVLKVKL</sequence>
<dbReference type="Proteomes" id="UP000033101">
    <property type="component" value="Chromosome"/>
</dbReference>
<accession>A0A0E3SIK1</accession>
<dbReference type="PATRIC" id="fig|1434110.4.peg.4307"/>
<dbReference type="AlphaFoldDB" id="A0A0E3SIK1"/>
<organism evidence="1 2">
    <name type="scientific">Methanosarcina horonobensis HB-1 = JCM 15518</name>
    <dbReference type="NCBI Taxonomy" id="1434110"/>
    <lineage>
        <taxon>Archaea</taxon>
        <taxon>Methanobacteriati</taxon>
        <taxon>Methanobacteriota</taxon>
        <taxon>Stenosarchaea group</taxon>
        <taxon>Methanomicrobia</taxon>
        <taxon>Methanosarcinales</taxon>
        <taxon>Methanosarcinaceae</taxon>
        <taxon>Methanosarcina</taxon>
    </lineage>
</organism>
<dbReference type="EMBL" id="CP009516">
    <property type="protein sequence ID" value="AKB79838.1"/>
    <property type="molecule type" value="Genomic_DNA"/>
</dbReference>
<dbReference type="HOGENOM" id="CLU_1207632_0_0_2"/>